<evidence type="ECO:0000256" key="3">
    <source>
        <dbReference type="SAM" id="MobiDB-lite"/>
    </source>
</evidence>
<protein>
    <submittedName>
        <fullName evidence="5">RNA-binding protein with multiple splicing</fullName>
    </submittedName>
</protein>
<evidence type="ECO:0000256" key="2">
    <source>
        <dbReference type="PROSITE-ProRule" id="PRU00176"/>
    </source>
</evidence>
<dbReference type="CDD" id="cd21618">
    <property type="entry name" value="RRM_AtNSRA_like"/>
    <property type="match status" value="1"/>
</dbReference>
<gene>
    <name evidence="5" type="ORF">ZOSMA_97G00140</name>
</gene>
<dbReference type="Gene3D" id="3.30.70.330">
    <property type="match status" value="1"/>
</dbReference>
<dbReference type="InterPro" id="IPR000504">
    <property type="entry name" value="RRM_dom"/>
</dbReference>
<dbReference type="AlphaFoldDB" id="A0A0K9NHZ7"/>
<organism evidence="5 6">
    <name type="scientific">Zostera marina</name>
    <name type="common">Eelgrass</name>
    <dbReference type="NCBI Taxonomy" id="29655"/>
    <lineage>
        <taxon>Eukaryota</taxon>
        <taxon>Viridiplantae</taxon>
        <taxon>Streptophyta</taxon>
        <taxon>Embryophyta</taxon>
        <taxon>Tracheophyta</taxon>
        <taxon>Spermatophyta</taxon>
        <taxon>Magnoliopsida</taxon>
        <taxon>Liliopsida</taxon>
        <taxon>Zosteraceae</taxon>
        <taxon>Zostera</taxon>
    </lineage>
</organism>
<accession>A0A0K9NHZ7</accession>
<dbReference type="SUPFAM" id="SSF54928">
    <property type="entry name" value="RNA-binding domain, RBD"/>
    <property type="match status" value="1"/>
</dbReference>
<evidence type="ECO:0000259" key="4">
    <source>
        <dbReference type="PROSITE" id="PS50102"/>
    </source>
</evidence>
<dbReference type="GO" id="GO:0003729">
    <property type="term" value="F:mRNA binding"/>
    <property type="evidence" value="ECO:0000318"/>
    <property type="project" value="GO_Central"/>
</dbReference>
<dbReference type="OrthoDB" id="431169at2759"/>
<feature type="region of interest" description="Disordered" evidence="3">
    <location>
        <begin position="78"/>
        <end position="101"/>
    </location>
</feature>
<evidence type="ECO:0000256" key="1">
    <source>
        <dbReference type="ARBA" id="ARBA00022884"/>
    </source>
</evidence>
<name>A0A0K9NHZ7_ZOSMR</name>
<dbReference type="EMBL" id="LFYR01002205">
    <property type="protein sequence ID" value="KMZ56248.1"/>
    <property type="molecule type" value="Genomic_DNA"/>
</dbReference>
<dbReference type="InterPro" id="IPR035979">
    <property type="entry name" value="RBD_domain_sf"/>
</dbReference>
<feature type="compositionally biased region" description="Basic and acidic residues" evidence="3">
    <location>
        <begin position="44"/>
        <end position="55"/>
    </location>
</feature>
<dbReference type="OMA" id="WRYSDSR"/>
<sequence>MSEAYWRYPDGRAGMPASIHAPPPGPMKRPRSDYPDVSGGPDFRGYHPREEERVAQRSLQDTESIEASYERYLRTGSYGTTANESGRPLAGGAPSHPADDPHMMSVGSVGSVDRRNVVYGAGRPEMSRRPEMSLPPDASNTLFVEGLTANCSRREVSHIFRPFVGFREVRLVNKESRNPGGEPIVLCFVDFSTPGQSTLALDALQGYKFDEHDRDSPNLRIQYARFPGPRSASGSRSRR</sequence>
<keyword evidence="1 2" id="KW-0694">RNA-binding</keyword>
<feature type="region of interest" description="Disordered" evidence="3">
    <location>
        <begin position="1"/>
        <end position="62"/>
    </location>
</feature>
<dbReference type="PROSITE" id="PS50102">
    <property type="entry name" value="RRM"/>
    <property type="match status" value="1"/>
</dbReference>
<dbReference type="PANTHER" id="PTHR10501">
    <property type="entry name" value="U1 SMALL NUCLEAR RIBONUCLEOPROTEIN A/U2 SMALL NUCLEAR RIBONUCLEOPROTEIN B"/>
    <property type="match status" value="1"/>
</dbReference>
<proteinExistence type="predicted"/>
<reference evidence="6" key="1">
    <citation type="journal article" date="2016" name="Nature">
        <title>The genome of the seagrass Zostera marina reveals angiosperm adaptation to the sea.</title>
        <authorList>
            <person name="Olsen J.L."/>
            <person name="Rouze P."/>
            <person name="Verhelst B."/>
            <person name="Lin Y.-C."/>
            <person name="Bayer T."/>
            <person name="Collen J."/>
            <person name="Dattolo E."/>
            <person name="De Paoli E."/>
            <person name="Dittami S."/>
            <person name="Maumus F."/>
            <person name="Michel G."/>
            <person name="Kersting A."/>
            <person name="Lauritano C."/>
            <person name="Lohaus R."/>
            <person name="Toepel M."/>
            <person name="Tonon T."/>
            <person name="Vanneste K."/>
            <person name="Amirebrahimi M."/>
            <person name="Brakel J."/>
            <person name="Bostroem C."/>
            <person name="Chovatia M."/>
            <person name="Grimwood J."/>
            <person name="Jenkins J.W."/>
            <person name="Jueterbock A."/>
            <person name="Mraz A."/>
            <person name="Stam W.T."/>
            <person name="Tice H."/>
            <person name="Bornberg-Bauer E."/>
            <person name="Green P.J."/>
            <person name="Pearson G.A."/>
            <person name="Procaccini G."/>
            <person name="Duarte C.M."/>
            <person name="Schmutz J."/>
            <person name="Reusch T.B.H."/>
            <person name="Van de Peer Y."/>
        </authorList>
    </citation>
    <scope>NUCLEOTIDE SEQUENCE [LARGE SCALE GENOMIC DNA]</scope>
    <source>
        <strain evidence="6">cv. Finnish</strain>
    </source>
</reference>
<feature type="domain" description="RRM" evidence="4">
    <location>
        <begin position="140"/>
        <end position="226"/>
    </location>
</feature>
<comment type="caution">
    <text evidence="5">The sequence shown here is derived from an EMBL/GenBank/DDBJ whole genome shotgun (WGS) entry which is preliminary data.</text>
</comment>
<dbReference type="Pfam" id="PF00076">
    <property type="entry name" value="RRM_1"/>
    <property type="match status" value="1"/>
</dbReference>
<dbReference type="Proteomes" id="UP000036987">
    <property type="component" value="Unassembled WGS sequence"/>
</dbReference>
<keyword evidence="6" id="KW-1185">Reference proteome</keyword>
<evidence type="ECO:0000313" key="6">
    <source>
        <dbReference type="Proteomes" id="UP000036987"/>
    </source>
</evidence>
<dbReference type="InterPro" id="IPR012677">
    <property type="entry name" value="Nucleotide-bd_a/b_plait_sf"/>
</dbReference>
<evidence type="ECO:0000313" key="5">
    <source>
        <dbReference type="EMBL" id="KMZ56248.1"/>
    </source>
</evidence>